<organism evidence="1 2">
    <name type="scientific">Cichorium intybus</name>
    <name type="common">Chicory</name>
    <dbReference type="NCBI Taxonomy" id="13427"/>
    <lineage>
        <taxon>Eukaryota</taxon>
        <taxon>Viridiplantae</taxon>
        <taxon>Streptophyta</taxon>
        <taxon>Embryophyta</taxon>
        <taxon>Tracheophyta</taxon>
        <taxon>Spermatophyta</taxon>
        <taxon>Magnoliopsida</taxon>
        <taxon>eudicotyledons</taxon>
        <taxon>Gunneridae</taxon>
        <taxon>Pentapetalae</taxon>
        <taxon>asterids</taxon>
        <taxon>campanulids</taxon>
        <taxon>Asterales</taxon>
        <taxon>Asteraceae</taxon>
        <taxon>Cichorioideae</taxon>
        <taxon>Cichorieae</taxon>
        <taxon>Cichoriinae</taxon>
        <taxon>Cichorium</taxon>
    </lineage>
</organism>
<dbReference type="EMBL" id="CM042014">
    <property type="protein sequence ID" value="KAI3721632.1"/>
    <property type="molecule type" value="Genomic_DNA"/>
</dbReference>
<accession>A0ACB9BHS0</accession>
<proteinExistence type="predicted"/>
<dbReference type="Proteomes" id="UP001055811">
    <property type="component" value="Linkage Group LG06"/>
</dbReference>
<comment type="caution">
    <text evidence="1">The sequence shown here is derived from an EMBL/GenBank/DDBJ whole genome shotgun (WGS) entry which is preliminary data.</text>
</comment>
<reference evidence="2" key="1">
    <citation type="journal article" date="2022" name="Mol. Ecol. Resour.">
        <title>The genomes of chicory, endive, great burdock and yacon provide insights into Asteraceae palaeo-polyploidization history and plant inulin production.</title>
        <authorList>
            <person name="Fan W."/>
            <person name="Wang S."/>
            <person name="Wang H."/>
            <person name="Wang A."/>
            <person name="Jiang F."/>
            <person name="Liu H."/>
            <person name="Zhao H."/>
            <person name="Xu D."/>
            <person name="Zhang Y."/>
        </authorList>
    </citation>
    <scope>NUCLEOTIDE SEQUENCE [LARGE SCALE GENOMIC DNA]</scope>
    <source>
        <strain evidence="2">cv. Punajuju</strain>
    </source>
</reference>
<evidence type="ECO:0000313" key="1">
    <source>
        <dbReference type="EMBL" id="KAI3721632.1"/>
    </source>
</evidence>
<sequence>MDFTGKLLSESEDCIQQCSSSLSCTHRTLPQIECTSLEELYLSYNGIAKMEGLSTLANLRVLDVYSNKLSTIEDIEKLTWKNLGDKDLRFLTNETGYLRFADMADICVKALHDSTTSNKSFDVCYEYVVEHVAERGKELYELSSLAYPPVEILMPTPRFSLLRCPWMV</sequence>
<name>A0ACB9BHS0_CICIN</name>
<evidence type="ECO:0000313" key="2">
    <source>
        <dbReference type="Proteomes" id="UP001055811"/>
    </source>
</evidence>
<protein>
    <submittedName>
        <fullName evidence="1">Uncharacterized protein</fullName>
    </submittedName>
</protein>
<gene>
    <name evidence="1" type="ORF">L2E82_32649</name>
</gene>
<keyword evidence="2" id="KW-1185">Reference proteome</keyword>
<reference evidence="1 2" key="2">
    <citation type="journal article" date="2022" name="Mol. Ecol. Resour.">
        <title>The genomes of chicory, endive, great burdock and yacon provide insights into Asteraceae paleo-polyploidization history and plant inulin production.</title>
        <authorList>
            <person name="Fan W."/>
            <person name="Wang S."/>
            <person name="Wang H."/>
            <person name="Wang A."/>
            <person name="Jiang F."/>
            <person name="Liu H."/>
            <person name="Zhao H."/>
            <person name="Xu D."/>
            <person name="Zhang Y."/>
        </authorList>
    </citation>
    <scope>NUCLEOTIDE SEQUENCE [LARGE SCALE GENOMIC DNA]</scope>
    <source>
        <strain evidence="2">cv. Punajuju</strain>
        <tissue evidence="1">Leaves</tissue>
    </source>
</reference>